<dbReference type="GO" id="GO:0005829">
    <property type="term" value="C:cytosol"/>
    <property type="evidence" value="ECO:0007669"/>
    <property type="project" value="TreeGrafter"/>
</dbReference>
<dbReference type="InterPro" id="IPR006158">
    <property type="entry name" value="Cobalamin-bd"/>
</dbReference>
<name>A0A0F3GHL5_9BACT</name>
<dbReference type="PROSITE" id="PS51918">
    <property type="entry name" value="RADICAL_SAM"/>
    <property type="match status" value="1"/>
</dbReference>
<feature type="domain" description="B12-binding" evidence="6">
    <location>
        <begin position="20"/>
        <end position="154"/>
    </location>
</feature>
<dbReference type="PANTHER" id="PTHR43409">
    <property type="entry name" value="ANAEROBIC MAGNESIUM-PROTOPORPHYRIN IX MONOMETHYL ESTER CYCLASE-RELATED"/>
    <property type="match status" value="1"/>
</dbReference>
<accession>A0A0F3GHL5</accession>
<dbReference type="GO" id="GO:0003824">
    <property type="term" value="F:catalytic activity"/>
    <property type="evidence" value="ECO:0007669"/>
    <property type="project" value="InterPro"/>
</dbReference>
<evidence type="ECO:0000256" key="3">
    <source>
        <dbReference type="ARBA" id="ARBA00022723"/>
    </source>
</evidence>
<keyword evidence="2" id="KW-0949">S-adenosyl-L-methionine</keyword>
<keyword evidence="3" id="KW-0479">Metal-binding</keyword>
<evidence type="ECO:0000256" key="5">
    <source>
        <dbReference type="ARBA" id="ARBA00023014"/>
    </source>
</evidence>
<evidence type="ECO:0000259" key="6">
    <source>
        <dbReference type="PROSITE" id="PS51332"/>
    </source>
</evidence>
<dbReference type="InterPro" id="IPR007197">
    <property type="entry name" value="rSAM"/>
</dbReference>
<evidence type="ECO:0000313" key="9">
    <source>
        <dbReference type="Proteomes" id="UP000033423"/>
    </source>
</evidence>
<dbReference type="InterPro" id="IPR051198">
    <property type="entry name" value="BchE-like"/>
</dbReference>
<dbReference type="SFLD" id="SFLDG01082">
    <property type="entry name" value="B12-binding_domain_containing"/>
    <property type="match status" value="1"/>
</dbReference>
<keyword evidence="4" id="KW-0408">Iron</keyword>
<feature type="domain" description="Radical SAM core" evidence="7">
    <location>
        <begin position="215"/>
        <end position="430"/>
    </location>
</feature>
<dbReference type="SFLD" id="SFLDG01123">
    <property type="entry name" value="methyltransferase_(Class_B)"/>
    <property type="match status" value="1"/>
</dbReference>
<dbReference type="PANTHER" id="PTHR43409:SF16">
    <property type="entry name" value="SLR0320 PROTEIN"/>
    <property type="match status" value="1"/>
</dbReference>
<proteinExistence type="predicted"/>
<sequence length="497" mass="57660">MKVLFLNPPFKTEYGKFSRTSRSPAITKSGTIYYPIWLCYAAGSVETSGHEIKIIDSCANRYPLAKTIELIRNFTPHMAVLDTSTPSIYDDIKTGEEIKKVLPNCFVVLMGTHPTALAEETLNFNSSIDAIAISEADYTLKELADKISQADKDNLYSDYTYRDNLLSCVDGLAYRVNQSIRINKKRDFINNLDELPFISKTYKKHLNTKLYFFAASDYPEIQIMTSRGCIANCTFCVYPQTIHGLKYRTRTPMNIADEFQWIKENMPEIREIGIEDDTFTGNQNRVVEFCKEIIKRNIKIKWYCNVRVDLKYETMQWMVKAGCVLVTVGYESANKVILDNINKRVTPEMILTFSRNTRKVGLLVHGCFMAGNKGETRDSLNESLRLSLKLMDDTMQFFPLMVYPGTKDYERAKANDLFTIKNYQEYLTEDGCHNSVIKMPDMNSDEIRRWCNFARRQYYLRPKYIAYKIIQQIIHPSEIRRNFKAAKRFIRFLIPGL</sequence>
<dbReference type="Pfam" id="PF02310">
    <property type="entry name" value="B12-binding"/>
    <property type="match status" value="1"/>
</dbReference>
<keyword evidence="5" id="KW-0411">Iron-sulfur</keyword>
<dbReference type="InterPro" id="IPR006638">
    <property type="entry name" value="Elp3/MiaA/NifB-like_rSAM"/>
</dbReference>
<dbReference type="GO" id="GO:0031419">
    <property type="term" value="F:cobalamin binding"/>
    <property type="evidence" value="ECO:0007669"/>
    <property type="project" value="InterPro"/>
</dbReference>
<keyword evidence="9" id="KW-1185">Reference proteome</keyword>
<dbReference type="PROSITE" id="PS51332">
    <property type="entry name" value="B12_BINDING"/>
    <property type="match status" value="1"/>
</dbReference>
<gene>
    <name evidence="8" type="ORF">MBAV_006440</name>
</gene>
<dbReference type="InterPro" id="IPR058240">
    <property type="entry name" value="rSAM_sf"/>
</dbReference>
<dbReference type="SUPFAM" id="SSF102114">
    <property type="entry name" value="Radical SAM enzymes"/>
    <property type="match status" value="1"/>
</dbReference>
<dbReference type="EMBL" id="LACI01002732">
    <property type="protein sequence ID" value="KJU81307.1"/>
    <property type="molecule type" value="Genomic_DNA"/>
</dbReference>
<evidence type="ECO:0000259" key="7">
    <source>
        <dbReference type="PROSITE" id="PS51918"/>
    </source>
</evidence>
<dbReference type="GO" id="GO:0046872">
    <property type="term" value="F:metal ion binding"/>
    <property type="evidence" value="ECO:0007669"/>
    <property type="project" value="UniProtKB-KW"/>
</dbReference>
<evidence type="ECO:0000256" key="1">
    <source>
        <dbReference type="ARBA" id="ARBA00001966"/>
    </source>
</evidence>
<reference evidence="8 9" key="1">
    <citation type="submission" date="2015-02" db="EMBL/GenBank/DDBJ databases">
        <title>Single-cell genomics of uncultivated deep-branching MTB reveals a conserved set of magnetosome genes.</title>
        <authorList>
            <person name="Kolinko S."/>
            <person name="Richter M."/>
            <person name="Glockner F.O."/>
            <person name="Brachmann A."/>
            <person name="Schuler D."/>
        </authorList>
    </citation>
    <scope>NUCLEOTIDE SEQUENCE [LARGE SCALE GENOMIC DNA]</scope>
    <source>
        <strain evidence="8">TM-1</strain>
    </source>
</reference>
<dbReference type="Pfam" id="PF04055">
    <property type="entry name" value="Radical_SAM"/>
    <property type="match status" value="1"/>
</dbReference>
<organism evidence="8 9">
    <name type="scientific">Candidatus Magnetobacterium bavaricum</name>
    <dbReference type="NCBI Taxonomy" id="29290"/>
    <lineage>
        <taxon>Bacteria</taxon>
        <taxon>Pseudomonadati</taxon>
        <taxon>Nitrospirota</taxon>
        <taxon>Thermodesulfovibrionia</taxon>
        <taxon>Thermodesulfovibrionales</taxon>
        <taxon>Candidatus Magnetobacteriaceae</taxon>
        <taxon>Candidatus Magnetobacterium</taxon>
    </lineage>
</organism>
<evidence type="ECO:0000256" key="4">
    <source>
        <dbReference type="ARBA" id="ARBA00023004"/>
    </source>
</evidence>
<dbReference type="GO" id="GO:0051539">
    <property type="term" value="F:4 iron, 4 sulfur cluster binding"/>
    <property type="evidence" value="ECO:0007669"/>
    <property type="project" value="UniProtKB-KW"/>
</dbReference>
<dbReference type="SMART" id="SM00729">
    <property type="entry name" value="Elp3"/>
    <property type="match status" value="1"/>
</dbReference>
<dbReference type="Gene3D" id="3.80.30.20">
    <property type="entry name" value="tm_1862 like domain"/>
    <property type="match status" value="1"/>
</dbReference>
<dbReference type="AlphaFoldDB" id="A0A0F3GHL5"/>
<dbReference type="SFLD" id="SFLDS00029">
    <property type="entry name" value="Radical_SAM"/>
    <property type="match status" value="1"/>
</dbReference>
<evidence type="ECO:0000256" key="2">
    <source>
        <dbReference type="ARBA" id="ARBA00022691"/>
    </source>
</evidence>
<evidence type="ECO:0000313" key="8">
    <source>
        <dbReference type="EMBL" id="KJU81307.1"/>
    </source>
</evidence>
<dbReference type="InterPro" id="IPR023404">
    <property type="entry name" value="rSAM_horseshoe"/>
</dbReference>
<dbReference type="InterPro" id="IPR034466">
    <property type="entry name" value="Methyltransferase_Class_B"/>
</dbReference>
<dbReference type="Proteomes" id="UP000033423">
    <property type="component" value="Unassembled WGS sequence"/>
</dbReference>
<dbReference type="Gene3D" id="3.40.50.280">
    <property type="entry name" value="Cobalamin-binding domain"/>
    <property type="match status" value="1"/>
</dbReference>
<comment type="caution">
    <text evidence="8">The sequence shown here is derived from an EMBL/GenBank/DDBJ whole genome shotgun (WGS) entry which is preliminary data.</text>
</comment>
<comment type="cofactor">
    <cofactor evidence="1">
        <name>[4Fe-4S] cluster</name>
        <dbReference type="ChEBI" id="CHEBI:49883"/>
    </cofactor>
</comment>
<protein>
    <submittedName>
        <fullName evidence="8">Radical SAM domain-containing protein</fullName>
    </submittedName>
</protein>